<dbReference type="RefSeq" id="WP_387963167.1">
    <property type="nucleotide sequence ID" value="NZ_JBHSGP010000014.1"/>
</dbReference>
<feature type="domain" description="Outer membrane protein beta-barrel" evidence="1">
    <location>
        <begin position="40"/>
        <end position="223"/>
    </location>
</feature>
<reference evidence="3" key="1">
    <citation type="journal article" date="2019" name="Int. J. Syst. Evol. Microbiol.">
        <title>The Global Catalogue of Microorganisms (GCM) 10K type strain sequencing project: providing services to taxonomists for standard genome sequencing and annotation.</title>
        <authorList>
            <consortium name="The Broad Institute Genomics Platform"/>
            <consortium name="The Broad Institute Genome Sequencing Center for Infectious Disease"/>
            <person name="Wu L."/>
            <person name="Ma J."/>
        </authorList>
    </citation>
    <scope>NUCLEOTIDE SEQUENCE [LARGE SCALE GENOMIC DNA]</scope>
    <source>
        <strain evidence="3">CCUG 63682</strain>
    </source>
</reference>
<dbReference type="InterPro" id="IPR025665">
    <property type="entry name" value="Beta-barrel_OMP_2"/>
</dbReference>
<organism evidence="2 3">
    <name type="scientific">Geojedonia litorea</name>
    <dbReference type="NCBI Taxonomy" id="1268269"/>
    <lineage>
        <taxon>Bacteria</taxon>
        <taxon>Pseudomonadati</taxon>
        <taxon>Bacteroidota</taxon>
        <taxon>Flavobacteriia</taxon>
        <taxon>Flavobacteriales</taxon>
        <taxon>Flavobacteriaceae</taxon>
        <taxon>Geojedonia</taxon>
    </lineage>
</organism>
<gene>
    <name evidence="2" type="ORF">ACFO5O_09505</name>
</gene>
<evidence type="ECO:0000259" key="1">
    <source>
        <dbReference type="Pfam" id="PF13568"/>
    </source>
</evidence>
<accession>A0ABV9N2N6</accession>
<evidence type="ECO:0000313" key="2">
    <source>
        <dbReference type="EMBL" id="MFC4722557.1"/>
    </source>
</evidence>
<name>A0ABV9N2N6_9FLAO</name>
<sequence length="248" mass="28425">MNCNLNKYKHLVKRLICTAFMGLGVYGVVIGQNNAQANFLDTTTVDEKYREDQFYVSVTYNLLGRKPQGVSQNGFSGGFHVGFIRDMPINKARNLAFGLGLGISTNSYNQTLLISKETSTYQYSLLNNNDTPFNKNKFSAYAIELPFEFRWRTSNPTDYNFWRIYTGFKVSYRFYTASKFKGEAGNIELTNISDFNDFQYGLMTSIGYSNINIHFYYALNDIFKESATVNNEHIAMNAIKIGLIYYIL</sequence>
<dbReference type="Pfam" id="PF13568">
    <property type="entry name" value="OMP_b-brl_2"/>
    <property type="match status" value="1"/>
</dbReference>
<dbReference type="EMBL" id="JBHSGP010000014">
    <property type="protein sequence ID" value="MFC4722557.1"/>
    <property type="molecule type" value="Genomic_DNA"/>
</dbReference>
<dbReference type="Proteomes" id="UP001595953">
    <property type="component" value="Unassembled WGS sequence"/>
</dbReference>
<evidence type="ECO:0000313" key="3">
    <source>
        <dbReference type="Proteomes" id="UP001595953"/>
    </source>
</evidence>
<comment type="caution">
    <text evidence="2">The sequence shown here is derived from an EMBL/GenBank/DDBJ whole genome shotgun (WGS) entry which is preliminary data.</text>
</comment>
<keyword evidence="3" id="KW-1185">Reference proteome</keyword>
<protein>
    <submittedName>
        <fullName evidence="2">Porin family protein</fullName>
    </submittedName>
</protein>
<proteinExistence type="predicted"/>